<dbReference type="Proteomes" id="UP001211907">
    <property type="component" value="Unassembled WGS sequence"/>
</dbReference>
<dbReference type="SUPFAM" id="SSF51905">
    <property type="entry name" value="FAD/NAD(P)-binding domain"/>
    <property type="match status" value="1"/>
</dbReference>
<dbReference type="Pfam" id="PF13450">
    <property type="entry name" value="NAD_binding_8"/>
    <property type="match status" value="1"/>
</dbReference>
<dbReference type="AlphaFoldDB" id="A0AAD5SXQ8"/>
<evidence type="ECO:0000256" key="1">
    <source>
        <dbReference type="SAM" id="MobiDB-lite"/>
    </source>
</evidence>
<dbReference type="InterPro" id="IPR010530">
    <property type="entry name" value="B12D"/>
</dbReference>
<keyword evidence="2" id="KW-1133">Transmembrane helix</keyword>
<dbReference type="Gene3D" id="3.50.50.60">
    <property type="entry name" value="FAD/NAD(P)-binding domain"/>
    <property type="match status" value="1"/>
</dbReference>
<feature type="compositionally biased region" description="Polar residues" evidence="1">
    <location>
        <begin position="609"/>
        <end position="620"/>
    </location>
</feature>
<feature type="region of interest" description="Disordered" evidence="1">
    <location>
        <begin position="1"/>
        <end position="22"/>
    </location>
</feature>
<dbReference type="Pfam" id="PF06522">
    <property type="entry name" value="B12D"/>
    <property type="match status" value="1"/>
</dbReference>
<evidence type="ECO:0000313" key="3">
    <source>
        <dbReference type="EMBL" id="KAJ3116584.1"/>
    </source>
</evidence>
<accession>A0AAD5SXQ8</accession>
<feature type="compositionally biased region" description="Polar residues" evidence="1">
    <location>
        <begin position="547"/>
        <end position="563"/>
    </location>
</feature>
<feature type="transmembrane region" description="Helical" evidence="2">
    <location>
        <begin position="862"/>
        <end position="888"/>
    </location>
</feature>
<keyword evidence="2" id="KW-0472">Membrane</keyword>
<dbReference type="InterPro" id="IPR036188">
    <property type="entry name" value="FAD/NAD-bd_sf"/>
</dbReference>
<name>A0AAD5SXQ8_9FUNG</name>
<evidence type="ECO:0000313" key="4">
    <source>
        <dbReference type="Proteomes" id="UP001211907"/>
    </source>
</evidence>
<protein>
    <submittedName>
        <fullName evidence="3">Uncharacterized protein</fullName>
    </submittedName>
</protein>
<evidence type="ECO:0000256" key="2">
    <source>
        <dbReference type="SAM" id="Phobius"/>
    </source>
</evidence>
<organism evidence="3 4">
    <name type="scientific">Physocladia obscura</name>
    <dbReference type="NCBI Taxonomy" id="109957"/>
    <lineage>
        <taxon>Eukaryota</taxon>
        <taxon>Fungi</taxon>
        <taxon>Fungi incertae sedis</taxon>
        <taxon>Chytridiomycota</taxon>
        <taxon>Chytridiomycota incertae sedis</taxon>
        <taxon>Chytridiomycetes</taxon>
        <taxon>Chytridiales</taxon>
        <taxon>Chytriomycetaceae</taxon>
        <taxon>Physocladia</taxon>
    </lineage>
</organism>
<feature type="compositionally biased region" description="Low complexity" evidence="1">
    <location>
        <begin position="580"/>
        <end position="601"/>
    </location>
</feature>
<keyword evidence="4" id="KW-1185">Reference proteome</keyword>
<proteinExistence type="predicted"/>
<comment type="caution">
    <text evidence="3">The sequence shown here is derived from an EMBL/GenBank/DDBJ whole genome shotgun (WGS) entry which is preliminary data.</text>
</comment>
<feature type="compositionally biased region" description="Pro residues" evidence="1">
    <location>
        <begin position="502"/>
        <end position="511"/>
    </location>
</feature>
<keyword evidence="2" id="KW-0812">Transmembrane</keyword>
<feature type="region of interest" description="Disordered" evidence="1">
    <location>
        <begin position="497"/>
        <end position="634"/>
    </location>
</feature>
<gene>
    <name evidence="3" type="ORF">HK100_001019</name>
</gene>
<reference evidence="3" key="1">
    <citation type="submission" date="2020-05" db="EMBL/GenBank/DDBJ databases">
        <title>Phylogenomic resolution of chytrid fungi.</title>
        <authorList>
            <person name="Stajich J.E."/>
            <person name="Amses K."/>
            <person name="Simmons R."/>
            <person name="Seto K."/>
            <person name="Myers J."/>
            <person name="Bonds A."/>
            <person name="Quandt C.A."/>
            <person name="Barry K."/>
            <person name="Liu P."/>
            <person name="Grigoriev I."/>
            <person name="Longcore J.E."/>
            <person name="James T.Y."/>
        </authorList>
    </citation>
    <scope>NUCLEOTIDE SEQUENCE</scope>
    <source>
        <strain evidence="3">JEL0513</strain>
    </source>
</reference>
<sequence length="977" mass="106453">MDGNGNGKDSGGDNELDVWADESYSQAMAVGTSGSDNNAYNDETNHALETSEYLGASSDKYDHLTLDDYDFEYFDPDAPGLDVWAAPSFDFGLSNADFDPAFDFDVDDANSDDDWNNFNNSNLNDSFAVDDNDAASLYSKWGGGRRNNDQQTRKEYVRDLLGDDAVARAAELAEVSQSIDSQQKPGRPFRVLIVGGGLGALCLAQSLKKVGIASRVFVQRNDVFGAAWSDSDHRLNHRISLSPSTLNALRHCLPQANFRALVYHQSTLLPDAPPLTSKVPYIGRFLTAYFYGIRAQSPYTRPVILTAKNLINVGFSGLFASPLSTHLFGKTKTESNSSQSLSVTMKTLRAVLLAGLDVITTNGGPEVKNSSNYHYFSSYAASTQTHDAEFGIASVWNHGKQVIRIDAVEPTEDGGKVGVFFEDGLCEVGDLAVDLREDVALSNKALDPNILWISGLFPLGNDKPISSVAPAKLLTNAAIIRSNNNCTLYTAPKHIVTSQPQTPTPHVPVPNSPVLYSSPLSRAPSRRVSYAVAGPRQRPRSILSVEQPWQNTDTSSILSQPIQASDAPRKPLRRPSNIPQQQQQVSKKSSRDSILSSTSNSPVYINPRLRNNSELSSSGATPPAPIRAKRPSFMSTRSRAGSLRRFGAIAGVAPYTATSATAETILDETPTHVHWRLSFAVELLATHTTAVFLQPDLVADATVLRDFLVETVRGGDIARVIAEELVRGWNLGVSAVIGKSVGVSVGVDAFGSSGSSGEIAVGGGSKIEGLIVEFRAGPTSLKPFDAPHDTNISFLISRIRDLSVTLEKSFSLTEIGSAPQIHSEERLRHLLAVYKNHLRSVETREDSETALAVRTNMETSDWFGVFGGIVVGIVKSIVGSLLHNQLLFYRNYIMAPQKLPTLAKVPSEVVPLFAMMSVALGLGTYMSHKHMTKNPEIFLGERAKTVTQWEQHLDLPPSIQEKRENFFYRHITEEARI</sequence>
<dbReference type="EMBL" id="JADGJH010001219">
    <property type="protein sequence ID" value="KAJ3116584.1"/>
    <property type="molecule type" value="Genomic_DNA"/>
</dbReference>